<dbReference type="InterPro" id="IPR027470">
    <property type="entry name" value="Cation_efflux_CTD"/>
</dbReference>
<feature type="transmembrane region" description="Helical" evidence="7">
    <location>
        <begin position="42"/>
        <end position="63"/>
    </location>
</feature>
<feature type="transmembrane region" description="Helical" evidence="7">
    <location>
        <begin position="123"/>
        <end position="143"/>
    </location>
</feature>
<dbReference type="InterPro" id="IPR002524">
    <property type="entry name" value="Cation_efflux"/>
</dbReference>
<accession>F3ZQF7</accession>
<dbReference type="NCBIfam" id="TIGR01297">
    <property type="entry name" value="CDF"/>
    <property type="match status" value="1"/>
</dbReference>
<dbReference type="GO" id="GO:0016020">
    <property type="term" value="C:membrane"/>
    <property type="evidence" value="ECO:0007669"/>
    <property type="project" value="UniProtKB-SubCell"/>
</dbReference>
<feature type="domain" description="Cation efflux protein cytoplasmic" evidence="9">
    <location>
        <begin position="222"/>
        <end position="298"/>
    </location>
</feature>
<evidence type="ECO:0000313" key="10">
    <source>
        <dbReference type="EMBL" id="EGJ70535.1"/>
    </source>
</evidence>
<dbReference type="PANTHER" id="PTHR43840">
    <property type="entry name" value="MITOCHONDRIAL METAL TRANSPORTER 1-RELATED"/>
    <property type="match status" value="1"/>
</dbReference>
<keyword evidence="11" id="KW-1185">Reference proteome</keyword>
<dbReference type="Proteomes" id="UP000018439">
    <property type="component" value="Chromosome"/>
</dbReference>
<evidence type="ECO:0000313" key="11">
    <source>
        <dbReference type="Proteomes" id="UP000018439"/>
    </source>
</evidence>
<dbReference type="OrthoDB" id="9806522at2"/>
<dbReference type="GO" id="GO:0008324">
    <property type="term" value="F:monoatomic cation transmembrane transporter activity"/>
    <property type="evidence" value="ECO:0007669"/>
    <property type="project" value="InterPro"/>
</dbReference>
<feature type="transmembrane region" description="Helical" evidence="7">
    <location>
        <begin position="12"/>
        <end position="36"/>
    </location>
</feature>
<dbReference type="InterPro" id="IPR058533">
    <property type="entry name" value="Cation_efflux_TM"/>
</dbReference>
<dbReference type="SUPFAM" id="SSF161111">
    <property type="entry name" value="Cation efflux protein transmembrane domain-like"/>
    <property type="match status" value="1"/>
</dbReference>
<proteinExistence type="inferred from homology"/>
<dbReference type="InterPro" id="IPR027469">
    <property type="entry name" value="Cation_efflux_TMD_sf"/>
</dbReference>
<evidence type="ECO:0000256" key="5">
    <source>
        <dbReference type="ARBA" id="ARBA00022989"/>
    </source>
</evidence>
<keyword evidence="3" id="KW-0813">Transport</keyword>
<comment type="subcellular location">
    <subcellularLocation>
        <location evidence="1">Membrane</location>
        <topology evidence="1">Multi-pass membrane protein</topology>
    </subcellularLocation>
</comment>
<sequence length="300" mass="33196">MIKKISNREKEIYKVTLQGSIINFALMIFKFIAGFFGRSSAMIADAVHSLTDFITDFIVIVFVRISSRPQDENHDFGHGKYETLATAIIGIFLLMVGVGIMWSGGVDIYAVLVKKESLASPTMIALIAAILSLVSKELLYQYTIRVGRKIESQAVIANAWHHRSDALSSIGTTIGIGGAILLGKNWSILDPIAAIVVSVLIIIEAIKLLTSCLDELLERSLPCDTEGEIIKIASSVDGVKGVQELRTRRIGNYYAIEFDILINGNLNLREAHSFSDEVEVRLRKKFGQNTYINIHIEPDK</sequence>
<evidence type="ECO:0000256" key="1">
    <source>
        <dbReference type="ARBA" id="ARBA00004141"/>
    </source>
</evidence>
<dbReference type="Gene3D" id="1.20.1510.10">
    <property type="entry name" value="Cation efflux protein transmembrane domain"/>
    <property type="match status" value="1"/>
</dbReference>
<name>F3ZQF7_9BACE</name>
<dbReference type="AlphaFoldDB" id="F3ZQF7"/>
<keyword evidence="6 7" id="KW-0472">Membrane</keyword>
<dbReference type="eggNOG" id="COG0053">
    <property type="taxonomic scope" value="Bacteria"/>
</dbReference>
<evidence type="ECO:0000259" key="9">
    <source>
        <dbReference type="Pfam" id="PF16916"/>
    </source>
</evidence>
<evidence type="ECO:0000256" key="6">
    <source>
        <dbReference type="ARBA" id="ARBA00023136"/>
    </source>
</evidence>
<evidence type="ECO:0000256" key="3">
    <source>
        <dbReference type="ARBA" id="ARBA00022448"/>
    </source>
</evidence>
<gene>
    <name evidence="10" type="ORF">Bcop_0316</name>
</gene>
<dbReference type="InterPro" id="IPR050291">
    <property type="entry name" value="CDF_Transporter"/>
</dbReference>
<dbReference type="EMBL" id="CM001167">
    <property type="protein sequence ID" value="EGJ70535.1"/>
    <property type="molecule type" value="Genomic_DNA"/>
</dbReference>
<dbReference type="STRING" id="679937.Bcop_0316"/>
<evidence type="ECO:0000256" key="7">
    <source>
        <dbReference type="SAM" id="Phobius"/>
    </source>
</evidence>
<comment type="similarity">
    <text evidence="2">Belongs to the cation diffusion facilitator (CDF) transporter (TC 2.A.4) family.</text>
</comment>
<dbReference type="HOGENOM" id="CLU_013430_3_6_10"/>
<dbReference type="Gene3D" id="3.30.70.1350">
    <property type="entry name" value="Cation efflux protein, cytoplasmic domain"/>
    <property type="match status" value="1"/>
</dbReference>
<dbReference type="PANTHER" id="PTHR43840:SF15">
    <property type="entry name" value="MITOCHONDRIAL METAL TRANSPORTER 1-RELATED"/>
    <property type="match status" value="1"/>
</dbReference>
<dbReference type="InterPro" id="IPR036837">
    <property type="entry name" value="Cation_efflux_CTD_sf"/>
</dbReference>
<reference evidence="10 11" key="1">
    <citation type="journal article" date="2011" name="Stand. Genomic Sci.">
        <title>Non-contiguous finished genome sequence of Bacteroides coprosuis type strain (PC139).</title>
        <authorList>
            <person name="Land M."/>
            <person name="Held B."/>
            <person name="Gronow S."/>
            <person name="Abt B."/>
            <person name="Lucas S."/>
            <person name="Del Rio T.G."/>
            <person name="Nolan M."/>
            <person name="Tice H."/>
            <person name="Cheng J.F."/>
            <person name="Pitluck S."/>
            <person name="Liolios K."/>
            <person name="Pagani I."/>
            <person name="Ivanova N."/>
            <person name="Mavromatis K."/>
            <person name="Mikhailova N."/>
            <person name="Pati A."/>
            <person name="Tapia R."/>
            <person name="Han C."/>
            <person name="Goodwin L."/>
            <person name="Chen A."/>
            <person name="Palaniappan K."/>
            <person name="Hauser L."/>
            <person name="Brambilla E.M."/>
            <person name="Rohde M."/>
            <person name="Goker M."/>
            <person name="Detter J.C."/>
            <person name="Woyke T."/>
            <person name="Bristow J."/>
            <person name="Eisen J.A."/>
            <person name="Markowitz V."/>
            <person name="Hugenholtz P."/>
            <person name="Kyrpides N.C."/>
            <person name="Klenk H.P."/>
            <person name="Lapidus A."/>
        </authorList>
    </citation>
    <scope>NUCLEOTIDE SEQUENCE</scope>
    <source>
        <strain evidence="10 11">DSM 18011</strain>
    </source>
</reference>
<evidence type="ECO:0000256" key="2">
    <source>
        <dbReference type="ARBA" id="ARBA00008114"/>
    </source>
</evidence>
<dbReference type="SUPFAM" id="SSF160240">
    <property type="entry name" value="Cation efflux protein cytoplasmic domain-like"/>
    <property type="match status" value="1"/>
</dbReference>
<feature type="domain" description="Cation efflux protein transmembrane" evidence="8">
    <location>
        <begin position="20"/>
        <end position="217"/>
    </location>
</feature>
<protein>
    <submittedName>
        <fullName evidence="10">Cation diffusion facilitator family transporter</fullName>
    </submittedName>
</protein>
<organism evidence="10 11">
    <name type="scientific">Bacteroides coprosuis DSM 18011</name>
    <dbReference type="NCBI Taxonomy" id="679937"/>
    <lineage>
        <taxon>Bacteria</taxon>
        <taxon>Pseudomonadati</taxon>
        <taxon>Bacteroidota</taxon>
        <taxon>Bacteroidia</taxon>
        <taxon>Bacteroidales</taxon>
        <taxon>Bacteroidaceae</taxon>
        <taxon>Bacteroides</taxon>
    </lineage>
</organism>
<dbReference type="Pfam" id="PF16916">
    <property type="entry name" value="ZT_dimer"/>
    <property type="match status" value="1"/>
</dbReference>
<keyword evidence="5 7" id="KW-1133">Transmembrane helix</keyword>
<dbReference type="FunFam" id="1.20.1510.10:FF:000006">
    <property type="entry name" value="Divalent cation efflux transporter"/>
    <property type="match status" value="1"/>
</dbReference>
<evidence type="ECO:0000256" key="4">
    <source>
        <dbReference type="ARBA" id="ARBA00022692"/>
    </source>
</evidence>
<dbReference type="Pfam" id="PF01545">
    <property type="entry name" value="Cation_efflux"/>
    <property type="match status" value="1"/>
</dbReference>
<feature type="transmembrane region" description="Helical" evidence="7">
    <location>
        <begin position="84"/>
        <end position="103"/>
    </location>
</feature>
<keyword evidence="4 7" id="KW-0812">Transmembrane</keyword>
<evidence type="ECO:0000259" key="8">
    <source>
        <dbReference type="Pfam" id="PF01545"/>
    </source>
</evidence>